<dbReference type="PANTHER" id="PTHR38686:SF1">
    <property type="entry name" value="APOLIPOPROTEIN N-ACYLTRANSFERASE"/>
    <property type="match status" value="1"/>
</dbReference>
<keyword evidence="11" id="KW-0449">Lipoprotein</keyword>
<reference evidence="11 12" key="1">
    <citation type="submission" date="2013-04" db="EMBL/GenBank/DDBJ databases">
        <title>Oceanococcus atlanticus 22II-S10r2 Genome Sequencing.</title>
        <authorList>
            <person name="Lai Q."/>
            <person name="Li G."/>
            <person name="Shao Z."/>
        </authorList>
    </citation>
    <scope>NUCLEOTIDE SEQUENCE [LARGE SCALE GENOMIC DNA]</scope>
    <source>
        <strain evidence="11 12">22II-S10r2</strain>
    </source>
</reference>
<dbReference type="Pfam" id="PF20154">
    <property type="entry name" value="LNT_N"/>
    <property type="match status" value="1"/>
</dbReference>
<comment type="function">
    <text evidence="9">Catalyzes the phospholipid dependent N-acylation of the N-terminal cysteine of apolipoprotein, the last step in lipoprotein maturation.</text>
</comment>
<dbReference type="Gene3D" id="3.60.110.10">
    <property type="entry name" value="Carbon-nitrogen hydrolase"/>
    <property type="match status" value="1"/>
</dbReference>
<comment type="similarity">
    <text evidence="2 9">Belongs to the CN hydrolase family. Apolipoprotein N-acyltransferase subfamily.</text>
</comment>
<evidence type="ECO:0000256" key="2">
    <source>
        <dbReference type="ARBA" id="ARBA00010065"/>
    </source>
</evidence>
<proteinExistence type="inferred from homology"/>
<dbReference type="UniPathway" id="UPA00666"/>
<dbReference type="PROSITE" id="PS50263">
    <property type="entry name" value="CN_HYDROLASE"/>
    <property type="match status" value="1"/>
</dbReference>
<dbReference type="EC" id="2.3.1.269" evidence="9"/>
<dbReference type="InterPro" id="IPR004563">
    <property type="entry name" value="Apolipo_AcylTrfase"/>
</dbReference>
<feature type="transmembrane region" description="Helical" evidence="9">
    <location>
        <begin position="465"/>
        <end position="484"/>
    </location>
</feature>
<keyword evidence="3 9" id="KW-1003">Cell membrane</keyword>
<comment type="caution">
    <text evidence="9">Lacks conserved residue(s) required for the propagation of feature annotation.</text>
</comment>
<evidence type="ECO:0000256" key="9">
    <source>
        <dbReference type="HAMAP-Rule" id="MF_01148"/>
    </source>
</evidence>
<keyword evidence="8 9" id="KW-0012">Acyltransferase</keyword>
<dbReference type="AlphaFoldDB" id="A0A1Y1SE20"/>
<dbReference type="GO" id="GO:0042158">
    <property type="term" value="P:lipoprotein biosynthetic process"/>
    <property type="evidence" value="ECO:0007669"/>
    <property type="project" value="UniProtKB-UniRule"/>
</dbReference>
<evidence type="ECO:0000256" key="3">
    <source>
        <dbReference type="ARBA" id="ARBA00022475"/>
    </source>
</evidence>
<dbReference type="CDD" id="cd07571">
    <property type="entry name" value="ALP_N-acyl_transferase"/>
    <property type="match status" value="1"/>
</dbReference>
<accession>A0A1Y1SE20</accession>
<comment type="caution">
    <text evidence="11">The sequence shown here is derived from an EMBL/GenBank/DDBJ whole genome shotgun (WGS) entry which is preliminary data.</text>
</comment>
<dbReference type="RefSeq" id="WP_083561490.1">
    <property type="nucleotide sequence ID" value="NZ_AQQV01000002.1"/>
</dbReference>
<evidence type="ECO:0000256" key="5">
    <source>
        <dbReference type="ARBA" id="ARBA00022692"/>
    </source>
</evidence>
<dbReference type="STRING" id="1317117.ATO7_09447"/>
<feature type="transmembrane region" description="Helical" evidence="9">
    <location>
        <begin position="155"/>
        <end position="178"/>
    </location>
</feature>
<dbReference type="GO" id="GO:0005886">
    <property type="term" value="C:plasma membrane"/>
    <property type="evidence" value="ECO:0007669"/>
    <property type="project" value="UniProtKB-SubCell"/>
</dbReference>
<keyword evidence="5 9" id="KW-0812">Transmembrane</keyword>
<evidence type="ECO:0000313" key="11">
    <source>
        <dbReference type="EMBL" id="ORE87255.1"/>
    </source>
</evidence>
<feature type="transmembrane region" description="Helical" evidence="9">
    <location>
        <begin position="80"/>
        <end position="106"/>
    </location>
</feature>
<dbReference type="Proteomes" id="UP000192342">
    <property type="component" value="Unassembled WGS sequence"/>
</dbReference>
<gene>
    <name evidence="9" type="primary">lnt</name>
    <name evidence="11" type="ORF">ATO7_09447</name>
</gene>
<dbReference type="EMBL" id="AQQV01000002">
    <property type="protein sequence ID" value="ORE87255.1"/>
    <property type="molecule type" value="Genomic_DNA"/>
</dbReference>
<evidence type="ECO:0000256" key="8">
    <source>
        <dbReference type="ARBA" id="ARBA00023315"/>
    </source>
</evidence>
<dbReference type="SUPFAM" id="SSF56317">
    <property type="entry name" value="Carbon-nitrogen hydrolase"/>
    <property type="match status" value="1"/>
</dbReference>
<feature type="domain" description="CN hydrolase" evidence="10">
    <location>
        <begin position="220"/>
        <end position="455"/>
    </location>
</feature>
<evidence type="ECO:0000313" key="12">
    <source>
        <dbReference type="Proteomes" id="UP000192342"/>
    </source>
</evidence>
<organism evidence="11 12">
    <name type="scientific">Oceanococcus atlanticus</name>
    <dbReference type="NCBI Taxonomy" id="1317117"/>
    <lineage>
        <taxon>Bacteria</taxon>
        <taxon>Pseudomonadati</taxon>
        <taxon>Pseudomonadota</taxon>
        <taxon>Gammaproteobacteria</taxon>
        <taxon>Chromatiales</taxon>
        <taxon>Oceanococcaceae</taxon>
        <taxon>Oceanococcus</taxon>
    </lineage>
</organism>
<dbReference type="InterPro" id="IPR003010">
    <property type="entry name" value="C-N_Hydrolase"/>
</dbReference>
<dbReference type="InterPro" id="IPR045378">
    <property type="entry name" value="LNT_N"/>
</dbReference>
<keyword evidence="7 9" id="KW-0472">Membrane</keyword>
<sequence>MRRSVIAALLGGLLTTAAFAPLNIWPGVVLGPLLLLYALRGRTPRQALLLGALYGFAHFLSGVWWVLISTWVYGGAPLSLSLLLLLMLALYLSLFPALAAGLQAWLHPPISGLRGLWLWPACWMFAEFARDTLFDGFPWFSLGYVATEVLGGLKLAAVLGVHGVSAVYALLAVALLTLLAGGARLLAAGAVLAVITAHVLLPAPSQWTQAAGEPIEAVLIQGNMSQDQKWRPENRLPTIELYERMTSQAWPADLVIWPEAAIPLPYDYVTWLFEELDLRAREAGGTLYAGILTQQDGATYNTVYALGQDQGRYVKQHLVPFGEYIPAPAWIRPMFDVLNLPFPSIAVGLDGQRSLDVNGHAVSMSICFEDVFPMEVRETSRHAGLLVNVTNDAWFSGSAAPQQHLQIARLRAVESGRSLLRVANTGISAVIGPDGMVEQQLDWGVRGSLRARVVPRDGLTPYQRWGRWPLLGYLAVALLLGLLMRRRLVT</sequence>
<dbReference type="HAMAP" id="MF_01148">
    <property type="entry name" value="Lnt"/>
    <property type="match status" value="1"/>
</dbReference>
<name>A0A1Y1SE20_9GAMM</name>
<evidence type="ECO:0000256" key="1">
    <source>
        <dbReference type="ARBA" id="ARBA00004651"/>
    </source>
</evidence>
<evidence type="ECO:0000256" key="7">
    <source>
        <dbReference type="ARBA" id="ARBA00023136"/>
    </source>
</evidence>
<comment type="pathway">
    <text evidence="9">Protein modification; lipoprotein biosynthesis (N-acyl transfer).</text>
</comment>
<dbReference type="InterPro" id="IPR036526">
    <property type="entry name" value="C-N_Hydrolase_sf"/>
</dbReference>
<evidence type="ECO:0000256" key="4">
    <source>
        <dbReference type="ARBA" id="ARBA00022679"/>
    </source>
</evidence>
<dbReference type="OrthoDB" id="9804277at2"/>
<comment type="catalytic activity">
    <reaction evidence="9">
        <text>N-terminal S-1,2-diacyl-sn-glyceryl-L-cysteinyl-[lipoprotein] + a glycerophospholipid = N-acyl-S-1,2-diacyl-sn-glyceryl-L-cysteinyl-[lipoprotein] + a 2-acyl-sn-glycero-3-phospholipid + H(+)</text>
        <dbReference type="Rhea" id="RHEA:48228"/>
        <dbReference type="Rhea" id="RHEA-COMP:14681"/>
        <dbReference type="Rhea" id="RHEA-COMP:14684"/>
        <dbReference type="ChEBI" id="CHEBI:15378"/>
        <dbReference type="ChEBI" id="CHEBI:136912"/>
        <dbReference type="ChEBI" id="CHEBI:140656"/>
        <dbReference type="ChEBI" id="CHEBI:140657"/>
        <dbReference type="ChEBI" id="CHEBI:140660"/>
        <dbReference type="EC" id="2.3.1.269"/>
    </reaction>
</comment>
<evidence type="ECO:0000256" key="6">
    <source>
        <dbReference type="ARBA" id="ARBA00022989"/>
    </source>
</evidence>
<dbReference type="PANTHER" id="PTHR38686">
    <property type="entry name" value="APOLIPOPROTEIN N-ACYLTRANSFERASE"/>
    <property type="match status" value="1"/>
</dbReference>
<dbReference type="Pfam" id="PF00795">
    <property type="entry name" value="CN_hydrolase"/>
    <property type="match status" value="1"/>
</dbReference>
<keyword evidence="12" id="KW-1185">Reference proteome</keyword>
<evidence type="ECO:0000259" key="10">
    <source>
        <dbReference type="PROSITE" id="PS50263"/>
    </source>
</evidence>
<dbReference type="NCBIfam" id="TIGR00546">
    <property type="entry name" value="lnt"/>
    <property type="match status" value="1"/>
</dbReference>
<dbReference type="GO" id="GO:0016410">
    <property type="term" value="F:N-acyltransferase activity"/>
    <property type="evidence" value="ECO:0007669"/>
    <property type="project" value="UniProtKB-UniRule"/>
</dbReference>
<keyword evidence="4 9" id="KW-0808">Transferase</keyword>
<protein>
    <recommendedName>
        <fullName evidence="9">Apolipoprotein N-acyltransferase</fullName>
        <shortName evidence="9">ALP N-acyltransferase</shortName>
        <ecNumber evidence="9">2.3.1.269</ecNumber>
    </recommendedName>
</protein>
<feature type="transmembrane region" description="Helical" evidence="9">
    <location>
        <begin position="47"/>
        <end position="68"/>
    </location>
</feature>
<keyword evidence="6 9" id="KW-1133">Transmembrane helix</keyword>
<comment type="subcellular location">
    <subcellularLocation>
        <location evidence="1 9">Cell membrane</location>
        <topology evidence="1 9">Multi-pass membrane protein</topology>
    </subcellularLocation>
</comment>